<organism evidence="1 2">
    <name type="scientific">Humibacillus xanthopallidus</name>
    <dbReference type="NCBI Taxonomy" id="412689"/>
    <lineage>
        <taxon>Bacteria</taxon>
        <taxon>Bacillati</taxon>
        <taxon>Actinomycetota</taxon>
        <taxon>Actinomycetes</taxon>
        <taxon>Micrococcales</taxon>
        <taxon>Intrasporangiaceae</taxon>
        <taxon>Humibacillus</taxon>
    </lineage>
</organism>
<accession>A0A543PWV5</accession>
<dbReference type="Proteomes" id="UP000320085">
    <property type="component" value="Unassembled WGS sequence"/>
</dbReference>
<gene>
    <name evidence="1" type="ORF">FHX52_1707</name>
</gene>
<reference evidence="1 2" key="1">
    <citation type="submission" date="2019-06" db="EMBL/GenBank/DDBJ databases">
        <title>Sequencing the genomes of 1000 actinobacteria strains.</title>
        <authorList>
            <person name="Klenk H.-P."/>
        </authorList>
    </citation>
    <scope>NUCLEOTIDE SEQUENCE [LARGE SCALE GENOMIC DNA]</scope>
    <source>
        <strain evidence="1 2">DSM 21776</strain>
    </source>
</reference>
<dbReference type="OrthoDB" id="5500480at2"/>
<name>A0A543PWV5_9MICO</name>
<evidence type="ECO:0000313" key="1">
    <source>
        <dbReference type="EMBL" id="TQN48568.1"/>
    </source>
</evidence>
<sequence>METMALGTAFVDEGVPHVAFWNGRVLTAEDLREEQAANQLAHNRLGRAIGAGVLSGLTVRRASDTEVTVGAGLAVDRWGQVVELPVDVKLSLVVPATPTEGDGGFSVCEPISSSPTGTGVYLLVIRGASDSRSSVSGVPALGSGIASACGPRYTVDGVSFRLVGIDPIPLATASGHDAADLAVLGGLATAGPQATARNILAHLFLDTRAWARRLADPFGADQNAVDPGTLAALSSGPLTPCDVPIAVLTWAAGIDLVDLWSVRRAPLVHGELTAVQGLASTVRSALGRAAYCQFQDQLAQIATELTPAQRTAFRLLDRFRYLPPAGLVPIARAGRTGFDATKVLAGLTARGPAPLDPARVGAVLDDAVHHLSVDAVAGDVLNVYTVTDPADLAAGQLLFTTGWMELLVVAALAIDSVRPGGPLVLGQDIEIRGRNFDFSSGSCRITFTAPGQNPINANPANGSSDTSLLVKVPTALVVDPDGTEVTLRVVADTGADDVPVMVGHVDQPVSGALHVSWLDTDSKVVDKGDPLLLRYAVRSVLDAPAEVAFEVVGNPVVVGAATIEDEAGNPVDGPVVMQPDQEIRLAVRFGAVPSDPSIGGQGFLVSLAASAGSIYDDDIRAIQFRAPITPNADEIRIETVGLDLNPGTQGTRRGSTIEVSKGGVVTVQTTVRFASPLGPLSVRVNPVSAVARWQAALSSPLNGRVDGDATEATVRVSFLLNQGPGNVETAAFSVDVARDASTRTSRIFLLTPL</sequence>
<evidence type="ECO:0000313" key="2">
    <source>
        <dbReference type="Proteomes" id="UP000320085"/>
    </source>
</evidence>
<comment type="caution">
    <text evidence="1">The sequence shown here is derived from an EMBL/GenBank/DDBJ whole genome shotgun (WGS) entry which is preliminary data.</text>
</comment>
<evidence type="ECO:0008006" key="3">
    <source>
        <dbReference type="Google" id="ProtNLM"/>
    </source>
</evidence>
<dbReference type="RefSeq" id="WP_141821483.1">
    <property type="nucleotide sequence ID" value="NZ_BAAAQC010000006.1"/>
</dbReference>
<dbReference type="EMBL" id="VFQF01000001">
    <property type="protein sequence ID" value="TQN48568.1"/>
    <property type="molecule type" value="Genomic_DNA"/>
</dbReference>
<protein>
    <recommendedName>
        <fullName evidence="3">IPT/TIG domain-containing protein</fullName>
    </recommendedName>
</protein>
<dbReference type="AlphaFoldDB" id="A0A543PWV5"/>
<dbReference type="CDD" id="cd00603">
    <property type="entry name" value="IPT_PCSR"/>
    <property type="match status" value="1"/>
</dbReference>
<proteinExistence type="predicted"/>